<sequence>MVAVNNENITVIRMMFSCADQQKRSLLVGHNVAGKGKNGVSVVDRSADTKLWWLARTGERDRGVTCAFGFIRVADTSGDMVVRYGFRRCE</sequence>
<reference evidence="1 2" key="1">
    <citation type="submission" date="2023-01" db="EMBL/GenBank/DDBJ databases">
        <authorList>
            <person name="Whitehead M."/>
        </authorList>
    </citation>
    <scope>NUCLEOTIDE SEQUENCE [LARGE SCALE GENOMIC DNA]</scope>
</reference>
<accession>A0AAV0VZ70</accession>
<dbReference type="AlphaFoldDB" id="A0AAV0VZ70"/>
<name>A0AAV0VZ70_9HEMI</name>
<dbReference type="EMBL" id="CARXXK010000001">
    <property type="protein sequence ID" value="CAI6349518.1"/>
    <property type="molecule type" value="Genomic_DNA"/>
</dbReference>
<organism evidence="1 2">
    <name type="scientific">Macrosiphum euphorbiae</name>
    <name type="common">potato aphid</name>
    <dbReference type="NCBI Taxonomy" id="13131"/>
    <lineage>
        <taxon>Eukaryota</taxon>
        <taxon>Metazoa</taxon>
        <taxon>Ecdysozoa</taxon>
        <taxon>Arthropoda</taxon>
        <taxon>Hexapoda</taxon>
        <taxon>Insecta</taxon>
        <taxon>Pterygota</taxon>
        <taxon>Neoptera</taxon>
        <taxon>Paraneoptera</taxon>
        <taxon>Hemiptera</taxon>
        <taxon>Sternorrhyncha</taxon>
        <taxon>Aphidomorpha</taxon>
        <taxon>Aphidoidea</taxon>
        <taxon>Aphididae</taxon>
        <taxon>Macrosiphini</taxon>
        <taxon>Macrosiphum</taxon>
    </lineage>
</organism>
<gene>
    <name evidence="1" type="ORF">MEUPH1_LOCUS6067</name>
</gene>
<comment type="caution">
    <text evidence="1">The sequence shown here is derived from an EMBL/GenBank/DDBJ whole genome shotgun (WGS) entry which is preliminary data.</text>
</comment>
<evidence type="ECO:0000313" key="1">
    <source>
        <dbReference type="EMBL" id="CAI6349518.1"/>
    </source>
</evidence>
<evidence type="ECO:0000313" key="2">
    <source>
        <dbReference type="Proteomes" id="UP001160148"/>
    </source>
</evidence>
<dbReference type="Proteomes" id="UP001160148">
    <property type="component" value="Unassembled WGS sequence"/>
</dbReference>
<proteinExistence type="predicted"/>
<keyword evidence="2" id="KW-1185">Reference proteome</keyword>
<protein>
    <submittedName>
        <fullName evidence="1">Uncharacterized protein</fullName>
    </submittedName>
</protein>